<dbReference type="InterPro" id="IPR019821">
    <property type="entry name" value="Kinesin_motor_CS"/>
</dbReference>
<evidence type="ECO:0000259" key="13">
    <source>
        <dbReference type="PROSITE" id="PS50067"/>
    </source>
</evidence>
<evidence type="ECO:0000256" key="10">
    <source>
        <dbReference type="RuleBase" id="RU000394"/>
    </source>
</evidence>
<dbReference type="Pfam" id="PF00225">
    <property type="entry name" value="Kinesin"/>
    <property type="match status" value="1"/>
</dbReference>
<evidence type="ECO:0000256" key="2">
    <source>
        <dbReference type="ARBA" id="ARBA00022701"/>
    </source>
</evidence>
<dbReference type="PRINTS" id="PR00380">
    <property type="entry name" value="KINESINHEAVY"/>
</dbReference>
<gene>
    <name evidence="14" type="ORF">ACAOBT_LOCUS13723</name>
</gene>
<sequence length="828" mass="93787">MVIPKGKVAVSVKMGKSTKTVRDVPKQKTPRRLALTKSRINAITEVIAKPSSECISSAHANIRVVVRIRPQNSREHGDNSRVVVEAVDHQMLVFDQEEKVEEFFFRGVQQKGRDFLKKSHKNMHFMFDKVFPPQATTAEVFQETTLSLIDSLMDGRNCSVFAYGATGAGKTYTMTGTQETPGITFLTMKELFKRCEELKTTRDFKLNITYLEVYNELVKDLLKPGAPLNLREDSRFGVMVAGIEVCKIECADDLFRLLEEGNKNRTQHPTDANAESSRSHAVFQVYIQMTIKTSQEIRTAKLSMIDLAGSERGSATNYVGARFTEGANINKSLLALGNCINSLADGLRHVPYRDSKLTRLLKDSLGGNCQTVMIANVSPSSLSYEDTYNTLKYASRAKKIKTTVKRNVVNVELHVSQYVKIVEQLKQENEQLKKQRQEDNEQKQDLQKKYEELKQQLALAQEVEQRVTTNVTEPVNIQPTTTSEILDITQVKSTVDNTYVKNTDVMEKVNELVEEKKKILSRHFHLLKQEVGLVARRILKEELDNRLSDIMTDTNDKEELRSKLNKTIDRFKRQEDAYKDGIDQLAVIMSDIDSQFDSLTEKYPDFRKVIENRKKDLEFTELEHKLELQKETAQVAMRDHGDHLTLLERMASTLKSYYLQLKGHGLLSTNAIKEYDDILTAFKGKKYLTWESNLDSGVSSLTSIDMPVDQVKNTGSKRKIEEDDEPAQQSSPSMDRTFSIAVLSPMPKPVKEAKLCNLNAQQIIAKVCGKQMAQKFQKKENMPAPRAVNVVRARSAVRTNVKAKIDTGLRSLAKSPASRPQRGCSSPR</sequence>
<keyword evidence="2 10" id="KW-0493">Microtubule</keyword>
<dbReference type="GO" id="GO:0007018">
    <property type="term" value="P:microtubule-based movement"/>
    <property type="evidence" value="ECO:0007669"/>
    <property type="project" value="InterPro"/>
</dbReference>
<keyword evidence="5 11" id="KW-0175">Coiled coil</keyword>
<dbReference type="SMART" id="SM00129">
    <property type="entry name" value="KISc"/>
    <property type="match status" value="1"/>
</dbReference>
<dbReference type="GO" id="GO:0005524">
    <property type="term" value="F:ATP binding"/>
    <property type="evidence" value="ECO:0007669"/>
    <property type="project" value="UniProtKB-UniRule"/>
</dbReference>
<dbReference type="OrthoDB" id="3176171at2759"/>
<dbReference type="GO" id="GO:0008017">
    <property type="term" value="F:microtubule binding"/>
    <property type="evidence" value="ECO:0007669"/>
    <property type="project" value="InterPro"/>
</dbReference>
<feature type="binding site" evidence="9">
    <location>
        <begin position="164"/>
        <end position="171"/>
    </location>
    <ligand>
        <name>ATP</name>
        <dbReference type="ChEBI" id="CHEBI:30616"/>
    </ligand>
</feature>
<keyword evidence="4 9" id="KW-0067">ATP-binding</keyword>
<protein>
    <recommendedName>
        <fullName evidence="10">Kinesin-like protein</fullName>
    </recommendedName>
</protein>
<dbReference type="EMBL" id="CAKOFQ010006887">
    <property type="protein sequence ID" value="CAH1979944.1"/>
    <property type="molecule type" value="Genomic_DNA"/>
</dbReference>
<organism evidence="14 15">
    <name type="scientific">Acanthoscelides obtectus</name>
    <name type="common">Bean weevil</name>
    <name type="synonym">Bruchus obtectus</name>
    <dbReference type="NCBI Taxonomy" id="200917"/>
    <lineage>
        <taxon>Eukaryota</taxon>
        <taxon>Metazoa</taxon>
        <taxon>Ecdysozoa</taxon>
        <taxon>Arthropoda</taxon>
        <taxon>Hexapoda</taxon>
        <taxon>Insecta</taxon>
        <taxon>Pterygota</taxon>
        <taxon>Neoptera</taxon>
        <taxon>Endopterygota</taxon>
        <taxon>Coleoptera</taxon>
        <taxon>Polyphaga</taxon>
        <taxon>Cucujiformia</taxon>
        <taxon>Chrysomeloidea</taxon>
        <taxon>Chrysomelidae</taxon>
        <taxon>Bruchinae</taxon>
        <taxon>Bruchini</taxon>
        <taxon>Acanthoscelides</taxon>
    </lineage>
</organism>
<keyword evidence="6 9" id="KW-0505">Motor protein</keyword>
<evidence type="ECO:0000313" key="15">
    <source>
        <dbReference type="Proteomes" id="UP001152888"/>
    </source>
</evidence>
<dbReference type="PANTHER" id="PTHR47968">
    <property type="entry name" value="CENTROMERE PROTEIN E"/>
    <property type="match status" value="1"/>
</dbReference>
<evidence type="ECO:0000256" key="5">
    <source>
        <dbReference type="ARBA" id="ARBA00023054"/>
    </source>
</evidence>
<dbReference type="Proteomes" id="UP001152888">
    <property type="component" value="Unassembled WGS sequence"/>
</dbReference>
<evidence type="ECO:0000256" key="9">
    <source>
        <dbReference type="PROSITE-ProRule" id="PRU00283"/>
    </source>
</evidence>
<dbReference type="InterPro" id="IPR027640">
    <property type="entry name" value="Kinesin-like_fam"/>
</dbReference>
<evidence type="ECO:0000256" key="7">
    <source>
        <dbReference type="ARBA" id="ARBA00023212"/>
    </source>
</evidence>
<evidence type="ECO:0000256" key="3">
    <source>
        <dbReference type="ARBA" id="ARBA00022741"/>
    </source>
</evidence>
<proteinExistence type="inferred from homology"/>
<comment type="subcellular location">
    <subcellularLocation>
        <location evidence="1">Cytoplasm</location>
        <location evidence="1">Cytoskeleton</location>
    </subcellularLocation>
</comment>
<comment type="similarity">
    <text evidence="8">Belongs to the TRAFAC class myosin-kinesin ATPase superfamily. Kinesin family. KIN-8 subfamily.</text>
</comment>
<dbReference type="PANTHER" id="PTHR47968:SF65">
    <property type="entry name" value="KINESIN MOTOR DOMAIN-CONTAINING PROTEIN"/>
    <property type="match status" value="1"/>
</dbReference>
<dbReference type="InterPro" id="IPR027417">
    <property type="entry name" value="P-loop_NTPase"/>
</dbReference>
<comment type="caution">
    <text evidence="14">The sequence shown here is derived from an EMBL/GenBank/DDBJ whole genome shotgun (WGS) entry which is preliminary data.</text>
</comment>
<dbReference type="PROSITE" id="PS50067">
    <property type="entry name" value="KINESIN_MOTOR_2"/>
    <property type="match status" value="1"/>
</dbReference>
<evidence type="ECO:0000313" key="14">
    <source>
        <dbReference type="EMBL" id="CAH1979944.1"/>
    </source>
</evidence>
<dbReference type="InterPro" id="IPR036961">
    <property type="entry name" value="Kinesin_motor_dom_sf"/>
</dbReference>
<feature type="domain" description="Kinesin motor" evidence="13">
    <location>
        <begin position="61"/>
        <end position="400"/>
    </location>
</feature>
<evidence type="ECO:0000256" key="4">
    <source>
        <dbReference type="ARBA" id="ARBA00022840"/>
    </source>
</evidence>
<feature type="region of interest" description="Disordered" evidence="12">
    <location>
        <begin position="709"/>
        <end position="735"/>
    </location>
</feature>
<keyword evidence="7" id="KW-0963">Cytoplasm</keyword>
<keyword evidence="15" id="KW-1185">Reference proteome</keyword>
<keyword evidence="7" id="KW-0206">Cytoskeleton</keyword>
<name>A0A9P0PBU9_ACAOB</name>
<accession>A0A9P0PBU9</accession>
<dbReference type="InterPro" id="IPR001752">
    <property type="entry name" value="Kinesin_motor_dom"/>
</dbReference>
<evidence type="ECO:0000256" key="11">
    <source>
        <dbReference type="SAM" id="Coils"/>
    </source>
</evidence>
<dbReference type="FunFam" id="3.40.850.10:FF:000054">
    <property type="entry name" value="Kinesin-like protein"/>
    <property type="match status" value="1"/>
</dbReference>
<feature type="region of interest" description="Disordered" evidence="12">
    <location>
        <begin position="807"/>
        <end position="828"/>
    </location>
</feature>
<evidence type="ECO:0000256" key="8">
    <source>
        <dbReference type="ARBA" id="ARBA00060769"/>
    </source>
</evidence>
<dbReference type="GO" id="GO:0005874">
    <property type="term" value="C:microtubule"/>
    <property type="evidence" value="ECO:0007669"/>
    <property type="project" value="UniProtKB-KW"/>
</dbReference>
<evidence type="ECO:0000256" key="1">
    <source>
        <dbReference type="ARBA" id="ARBA00004245"/>
    </source>
</evidence>
<reference evidence="14" key="1">
    <citation type="submission" date="2022-03" db="EMBL/GenBank/DDBJ databases">
        <authorList>
            <person name="Sayadi A."/>
        </authorList>
    </citation>
    <scope>NUCLEOTIDE SEQUENCE</scope>
</reference>
<dbReference type="SUPFAM" id="SSF52540">
    <property type="entry name" value="P-loop containing nucleoside triphosphate hydrolases"/>
    <property type="match status" value="1"/>
</dbReference>
<feature type="coiled-coil region" evidence="11">
    <location>
        <begin position="415"/>
        <end position="470"/>
    </location>
</feature>
<keyword evidence="3 9" id="KW-0547">Nucleotide-binding</keyword>
<dbReference type="PROSITE" id="PS00411">
    <property type="entry name" value="KINESIN_MOTOR_1"/>
    <property type="match status" value="1"/>
</dbReference>
<dbReference type="GO" id="GO:0003777">
    <property type="term" value="F:microtubule motor activity"/>
    <property type="evidence" value="ECO:0007669"/>
    <property type="project" value="InterPro"/>
</dbReference>
<evidence type="ECO:0000256" key="6">
    <source>
        <dbReference type="ARBA" id="ARBA00023175"/>
    </source>
</evidence>
<dbReference type="Gene3D" id="3.40.850.10">
    <property type="entry name" value="Kinesin motor domain"/>
    <property type="match status" value="1"/>
</dbReference>
<dbReference type="AlphaFoldDB" id="A0A9P0PBU9"/>
<evidence type="ECO:0000256" key="12">
    <source>
        <dbReference type="SAM" id="MobiDB-lite"/>
    </source>
</evidence>